<proteinExistence type="predicted"/>
<protein>
    <submittedName>
        <fullName evidence="1">Uncharacterized protein</fullName>
    </submittedName>
</protein>
<evidence type="ECO:0000313" key="1">
    <source>
        <dbReference type="EMBL" id="RCX18055.1"/>
    </source>
</evidence>
<dbReference type="Proteomes" id="UP000253090">
    <property type="component" value="Unassembled WGS sequence"/>
</dbReference>
<dbReference type="EMBL" id="QPJW01000007">
    <property type="protein sequence ID" value="RCX18055.1"/>
    <property type="molecule type" value="Genomic_DNA"/>
</dbReference>
<comment type="caution">
    <text evidence="1">The sequence shown here is derived from an EMBL/GenBank/DDBJ whole genome shotgun (WGS) entry which is preliminary data.</text>
</comment>
<organism evidence="1 2">
    <name type="scientific">Fontibacillus phaseoli</name>
    <dbReference type="NCBI Taxonomy" id="1416533"/>
    <lineage>
        <taxon>Bacteria</taxon>
        <taxon>Bacillati</taxon>
        <taxon>Bacillota</taxon>
        <taxon>Bacilli</taxon>
        <taxon>Bacillales</taxon>
        <taxon>Paenibacillaceae</taxon>
        <taxon>Fontibacillus</taxon>
    </lineage>
</organism>
<name>A0A369B9Q9_9BACL</name>
<evidence type="ECO:0000313" key="2">
    <source>
        <dbReference type="Proteomes" id="UP000253090"/>
    </source>
</evidence>
<sequence>MKNRRIWIFRMVLIFLIIGLFYLQSTGKTTELVKIMEINENSMLVHNMGGRVTRVYFDTKLNNILDSEDSYYLISYKYSIIERPKLIKITFFK</sequence>
<reference evidence="1 2" key="1">
    <citation type="submission" date="2018-07" db="EMBL/GenBank/DDBJ databases">
        <title>Genomic Encyclopedia of Type Strains, Phase III (KMG-III): the genomes of soil and plant-associated and newly described type strains.</title>
        <authorList>
            <person name="Whitman W."/>
        </authorList>
    </citation>
    <scope>NUCLEOTIDE SEQUENCE [LARGE SCALE GENOMIC DNA]</scope>
    <source>
        <strain evidence="1 2">CECT 8333</strain>
    </source>
</reference>
<keyword evidence="2" id="KW-1185">Reference proteome</keyword>
<accession>A0A369B9Q9</accession>
<dbReference type="AlphaFoldDB" id="A0A369B9Q9"/>
<gene>
    <name evidence="1" type="ORF">DFP94_1076</name>
</gene>